<evidence type="ECO:0000313" key="3">
    <source>
        <dbReference type="Proteomes" id="UP000315783"/>
    </source>
</evidence>
<dbReference type="Proteomes" id="UP000315783">
    <property type="component" value="Unassembled WGS sequence"/>
</dbReference>
<dbReference type="GO" id="GO:0019901">
    <property type="term" value="F:protein kinase binding"/>
    <property type="evidence" value="ECO:0007669"/>
    <property type="project" value="TreeGrafter"/>
</dbReference>
<feature type="compositionally biased region" description="Polar residues" evidence="1">
    <location>
        <begin position="1"/>
        <end position="11"/>
    </location>
</feature>
<dbReference type="GO" id="GO:0003725">
    <property type="term" value="F:double-stranded RNA binding"/>
    <property type="evidence" value="ECO:0007669"/>
    <property type="project" value="InterPro"/>
</dbReference>
<dbReference type="PANTHER" id="PTHR13507">
    <property type="entry name" value="PRKR-INTERACTING PROTEIN 1"/>
    <property type="match status" value="1"/>
</dbReference>
<dbReference type="Pfam" id="PF06658">
    <property type="entry name" value="DUF1168"/>
    <property type="match status" value="1"/>
</dbReference>
<accession>A0A545UP51</accession>
<dbReference type="STRING" id="43265.A0A545UP51"/>
<protein>
    <submittedName>
        <fullName evidence="2">DUF1168 domain-containing protein</fullName>
    </submittedName>
</protein>
<evidence type="ECO:0000313" key="2">
    <source>
        <dbReference type="EMBL" id="TQV91213.1"/>
    </source>
</evidence>
<feature type="region of interest" description="Disordered" evidence="1">
    <location>
        <begin position="1"/>
        <end position="92"/>
    </location>
</feature>
<dbReference type="GO" id="GO:0004860">
    <property type="term" value="F:protein kinase inhibitor activity"/>
    <property type="evidence" value="ECO:0007669"/>
    <property type="project" value="TreeGrafter"/>
</dbReference>
<comment type="caution">
    <text evidence="2">The sequence shown here is derived from an EMBL/GenBank/DDBJ whole genome shotgun (WGS) entry which is preliminary data.</text>
</comment>
<dbReference type="PANTHER" id="PTHR13507:SF0">
    <property type="entry name" value="PRKR-INTERACTING PROTEIN 1"/>
    <property type="match status" value="1"/>
</dbReference>
<dbReference type="AlphaFoldDB" id="A0A545UP51"/>
<evidence type="ECO:0000256" key="1">
    <source>
        <dbReference type="SAM" id="MobiDB-lite"/>
    </source>
</evidence>
<dbReference type="OrthoDB" id="10067079at2759"/>
<dbReference type="InterPro" id="IPR009548">
    <property type="entry name" value="Prkrip1"/>
</dbReference>
<proteinExistence type="predicted"/>
<feature type="compositionally biased region" description="Low complexity" evidence="1">
    <location>
        <begin position="164"/>
        <end position="184"/>
    </location>
</feature>
<dbReference type="EMBL" id="SPUK01000020">
    <property type="protein sequence ID" value="TQV91213.1"/>
    <property type="molecule type" value="Genomic_DNA"/>
</dbReference>
<organism evidence="2 3">
    <name type="scientific">Cordyceps javanica</name>
    <dbReference type="NCBI Taxonomy" id="43265"/>
    <lineage>
        <taxon>Eukaryota</taxon>
        <taxon>Fungi</taxon>
        <taxon>Dikarya</taxon>
        <taxon>Ascomycota</taxon>
        <taxon>Pezizomycotina</taxon>
        <taxon>Sordariomycetes</taxon>
        <taxon>Hypocreomycetidae</taxon>
        <taxon>Hypocreales</taxon>
        <taxon>Cordycipitaceae</taxon>
        <taxon>Cordyceps</taxon>
    </lineage>
</organism>
<name>A0A545UP51_9HYPO</name>
<gene>
    <name evidence="2" type="ORF">IF1G_10094</name>
</gene>
<dbReference type="GO" id="GO:0005730">
    <property type="term" value="C:nucleolus"/>
    <property type="evidence" value="ECO:0007669"/>
    <property type="project" value="TreeGrafter"/>
</dbReference>
<feature type="compositionally biased region" description="Basic and acidic residues" evidence="1">
    <location>
        <begin position="109"/>
        <end position="144"/>
    </location>
</feature>
<feature type="region of interest" description="Disordered" evidence="1">
    <location>
        <begin position="109"/>
        <end position="229"/>
    </location>
</feature>
<keyword evidence="3" id="KW-1185">Reference proteome</keyword>
<sequence>MSANVPESIPTSADPRSRRPTKRRALSPSSAHAASLEALFAKPDRDIRVPPSSSAVTAAGSGGRPTHAGSRPPEIVTNVQGSSAGAGSGEFHVYKAARRREYERLREMDAEVRREQAQEAFARDKEGRDRRDEEKTRKNRERRDKMKARKAKKGKTGGGGGDGATAATAGQARGDGGDATTTTTNGGGIKPAARAASRGMDQDEQETTGGRATVTAPASEPGLVIHDDD</sequence>
<feature type="compositionally biased region" description="Low complexity" evidence="1">
    <location>
        <begin position="26"/>
        <end position="41"/>
    </location>
</feature>
<reference evidence="2 3" key="1">
    <citation type="journal article" date="2019" name="Appl. Microbiol. Biotechnol.">
        <title>Genome sequence of Isaria javanica and comparative genome analysis insights into family S53 peptidase evolution in fungal entomopathogens.</title>
        <authorList>
            <person name="Lin R."/>
            <person name="Zhang X."/>
            <person name="Xin B."/>
            <person name="Zou M."/>
            <person name="Gao Y."/>
            <person name="Qin F."/>
            <person name="Hu Q."/>
            <person name="Xie B."/>
            <person name="Cheng X."/>
        </authorList>
    </citation>
    <scope>NUCLEOTIDE SEQUENCE [LARGE SCALE GENOMIC DNA]</scope>
    <source>
        <strain evidence="2 3">IJ1G</strain>
    </source>
</reference>
<feature type="compositionally biased region" description="Basic residues" evidence="1">
    <location>
        <begin position="145"/>
        <end position="155"/>
    </location>
</feature>